<dbReference type="InterPro" id="IPR017585">
    <property type="entry name" value="SAF_FlgA"/>
</dbReference>
<accession>A0A7X0MP60</accession>
<dbReference type="AlphaFoldDB" id="A0A7X0MP60"/>
<feature type="domain" description="Flagella basal body P-ring formation protein FlgA SAF" evidence="1">
    <location>
        <begin position="103"/>
        <end position="161"/>
    </location>
</feature>
<evidence type="ECO:0000313" key="3">
    <source>
        <dbReference type="Proteomes" id="UP000522313"/>
    </source>
</evidence>
<dbReference type="Gene3D" id="2.30.30.760">
    <property type="match status" value="1"/>
</dbReference>
<proteinExistence type="predicted"/>
<keyword evidence="2" id="KW-0966">Cell projection</keyword>
<reference evidence="2 3" key="1">
    <citation type="submission" date="2020-08" db="EMBL/GenBank/DDBJ databases">
        <title>The Agave Microbiome: Exploring the role of microbial communities in plant adaptations to desert environments.</title>
        <authorList>
            <person name="Partida-Martinez L.P."/>
        </authorList>
    </citation>
    <scope>NUCLEOTIDE SEQUENCE [LARGE SCALE GENOMIC DNA]</scope>
    <source>
        <strain evidence="2 3">AS3.13</strain>
    </source>
</reference>
<dbReference type="Pfam" id="PF13144">
    <property type="entry name" value="ChapFlgA"/>
    <property type="match status" value="1"/>
</dbReference>
<dbReference type="EMBL" id="JACHBT010000008">
    <property type="protein sequence ID" value="MBB6504725.1"/>
    <property type="molecule type" value="Genomic_DNA"/>
</dbReference>
<comment type="caution">
    <text evidence="2">The sequence shown here is derived from an EMBL/GenBank/DDBJ whole genome shotgun (WGS) entry which is preliminary data.</text>
</comment>
<name>A0A7X0MP60_9SPHN</name>
<evidence type="ECO:0000313" key="2">
    <source>
        <dbReference type="EMBL" id="MBB6504725.1"/>
    </source>
</evidence>
<organism evidence="2 3">
    <name type="scientific">Sphingomonas endophytica</name>
    <dbReference type="NCBI Taxonomy" id="869719"/>
    <lineage>
        <taxon>Bacteria</taxon>
        <taxon>Pseudomonadati</taxon>
        <taxon>Pseudomonadota</taxon>
        <taxon>Alphaproteobacteria</taxon>
        <taxon>Sphingomonadales</taxon>
        <taxon>Sphingomonadaceae</taxon>
        <taxon>Sphingomonas</taxon>
    </lineage>
</organism>
<keyword evidence="2" id="KW-0282">Flagellum</keyword>
<evidence type="ECO:0000259" key="1">
    <source>
        <dbReference type="Pfam" id="PF13144"/>
    </source>
</evidence>
<dbReference type="RefSeq" id="WP_184505181.1">
    <property type="nucleotide sequence ID" value="NZ_JACHBT010000008.1"/>
</dbReference>
<keyword evidence="2" id="KW-0969">Cilium</keyword>
<sequence length="169" mass="17235">MIALLAAASLAFQDTAAIDRAVAAFTTRPIGAEGGARAPVDARLRLATCGMVALSWRTDAHDAVVVACADPAWRIFVPVIAPPRTSSAAPAMLRAGAVAPPSRAEPVIRRGDAVTIEAGSDGFSITREGVAMADAAPGGRVMVRVTDSARPVQAVAVDAGRATLPGWPE</sequence>
<reference evidence="2 3" key="2">
    <citation type="submission" date="2020-08" db="EMBL/GenBank/DDBJ databases">
        <authorList>
            <person name="Partida-Martinez L."/>
            <person name="Huntemann M."/>
            <person name="Clum A."/>
            <person name="Wang J."/>
            <person name="Palaniappan K."/>
            <person name="Ritter S."/>
            <person name="Chen I.-M."/>
            <person name="Stamatis D."/>
            <person name="Reddy T."/>
            <person name="O'Malley R."/>
            <person name="Daum C."/>
            <person name="Shapiro N."/>
            <person name="Ivanova N."/>
            <person name="Kyrpides N."/>
            <person name="Woyke T."/>
        </authorList>
    </citation>
    <scope>NUCLEOTIDE SEQUENCE [LARGE SCALE GENOMIC DNA]</scope>
    <source>
        <strain evidence="2 3">AS3.13</strain>
    </source>
</reference>
<protein>
    <submittedName>
        <fullName evidence="2">Flagella basal body P-ring formation protein FlgA</fullName>
    </submittedName>
</protein>
<dbReference type="Proteomes" id="UP000522313">
    <property type="component" value="Unassembled WGS sequence"/>
</dbReference>
<gene>
    <name evidence="2" type="ORF">F4693_001702</name>
</gene>